<dbReference type="Proteomes" id="UP001056120">
    <property type="component" value="Linkage Group LG11"/>
</dbReference>
<proteinExistence type="predicted"/>
<organism evidence="1 2">
    <name type="scientific">Smallanthus sonchifolius</name>
    <dbReference type="NCBI Taxonomy" id="185202"/>
    <lineage>
        <taxon>Eukaryota</taxon>
        <taxon>Viridiplantae</taxon>
        <taxon>Streptophyta</taxon>
        <taxon>Embryophyta</taxon>
        <taxon>Tracheophyta</taxon>
        <taxon>Spermatophyta</taxon>
        <taxon>Magnoliopsida</taxon>
        <taxon>eudicotyledons</taxon>
        <taxon>Gunneridae</taxon>
        <taxon>Pentapetalae</taxon>
        <taxon>asterids</taxon>
        <taxon>campanulids</taxon>
        <taxon>Asterales</taxon>
        <taxon>Asteraceae</taxon>
        <taxon>Asteroideae</taxon>
        <taxon>Heliantheae alliance</taxon>
        <taxon>Millerieae</taxon>
        <taxon>Smallanthus</taxon>
    </lineage>
</organism>
<dbReference type="EMBL" id="CM042028">
    <property type="protein sequence ID" value="KAI3797336.1"/>
    <property type="molecule type" value="Genomic_DNA"/>
</dbReference>
<reference evidence="1 2" key="2">
    <citation type="journal article" date="2022" name="Mol. Ecol. Resour.">
        <title>The genomes of chicory, endive, great burdock and yacon provide insights into Asteraceae paleo-polyploidization history and plant inulin production.</title>
        <authorList>
            <person name="Fan W."/>
            <person name="Wang S."/>
            <person name="Wang H."/>
            <person name="Wang A."/>
            <person name="Jiang F."/>
            <person name="Liu H."/>
            <person name="Zhao H."/>
            <person name="Xu D."/>
            <person name="Zhang Y."/>
        </authorList>
    </citation>
    <scope>NUCLEOTIDE SEQUENCE [LARGE SCALE GENOMIC DNA]</scope>
    <source>
        <strain evidence="2">cv. Yunnan</strain>
        <tissue evidence="1">Leaves</tissue>
    </source>
</reference>
<name>A0ACB9HQ08_9ASTR</name>
<protein>
    <submittedName>
        <fullName evidence="1">Uncharacterized protein</fullName>
    </submittedName>
</protein>
<sequence length="161" mass="18715">MSLLPSRIPQNPRNLQATIAPSFLHQIKEVSGGLRLGIMFSNKKGKSKEKEGDASKSRKKSRRQVVESDEEMEAPQIPKPKRTRRNNLSELAVKWQEELYMSKFEGVKHMENIFVCERAFLTKDLWILGVFHYFERLGCGATLTFRYPKQMDRIPSKDIMQ</sequence>
<keyword evidence="2" id="KW-1185">Reference proteome</keyword>
<accession>A0ACB9HQ08</accession>
<comment type="caution">
    <text evidence="1">The sequence shown here is derived from an EMBL/GenBank/DDBJ whole genome shotgun (WGS) entry which is preliminary data.</text>
</comment>
<evidence type="ECO:0000313" key="2">
    <source>
        <dbReference type="Proteomes" id="UP001056120"/>
    </source>
</evidence>
<evidence type="ECO:0000313" key="1">
    <source>
        <dbReference type="EMBL" id="KAI3797336.1"/>
    </source>
</evidence>
<reference evidence="2" key="1">
    <citation type="journal article" date="2022" name="Mol. Ecol. Resour.">
        <title>The genomes of chicory, endive, great burdock and yacon provide insights into Asteraceae palaeo-polyploidization history and plant inulin production.</title>
        <authorList>
            <person name="Fan W."/>
            <person name="Wang S."/>
            <person name="Wang H."/>
            <person name="Wang A."/>
            <person name="Jiang F."/>
            <person name="Liu H."/>
            <person name="Zhao H."/>
            <person name="Xu D."/>
            <person name="Zhang Y."/>
        </authorList>
    </citation>
    <scope>NUCLEOTIDE SEQUENCE [LARGE SCALE GENOMIC DNA]</scope>
    <source>
        <strain evidence="2">cv. Yunnan</strain>
    </source>
</reference>
<gene>
    <name evidence="1" type="ORF">L1987_32592</name>
</gene>